<evidence type="ECO:0000256" key="2">
    <source>
        <dbReference type="ARBA" id="ARBA00022448"/>
    </source>
</evidence>
<protein>
    <submittedName>
        <fullName evidence="6">Glycine betaine ABC transporter substrate-binding protein</fullName>
    </submittedName>
</protein>
<dbReference type="Gene3D" id="3.40.190.10">
    <property type="entry name" value="Periplasmic binding protein-like II"/>
    <property type="match status" value="1"/>
</dbReference>
<dbReference type="SUPFAM" id="SSF53850">
    <property type="entry name" value="Periplasmic binding protein-like II"/>
    <property type="match status" value="1"/>
</dbReference>
<evidence type="ECO:0000256" key="1">
    <source>
        <dbReference type="ARBA" id="ARBA00004236"/>
    </source>
</evidence>
<dbReference type="InterPro" id="IPR007210">
    <property type="entry name" value="ABC_Gly_betaine_transp_sub-bd"/>
</dbReference>
<feature type="domain" description="ABC-type glycine betaine transport system substrate-binding" evidence="5">
    <location>
        <begin position="44"/>
        <end position="291"/>
    </location>
</feature>
<proteinExistence type="predicted"/>
<keyword evidence="3" id="KW-1003">Cell membrane</keyword>
<name>A0ABR9P3A0_9ACTN</name>
<evidence type="ECO:0000256" key="4">
    <source>
        <dbReference type="ARBA" id="ARBA00023136"/>
    </source>
</evidence>
<comment type="subcellular location">
    <subcellularLocation>
        <location evidence="1">Cell membrane</location>
    </subcellularLocation>
</comment>
<accession>A0ABR9P3A0</accession>
<comment type="caution">
    <text evidence="6">The sequence shown here is derived from an EMBL/GenBank/DDBJ whole genome shotgun (WGS) entry which is preliminary data.</text>
</comment>
<keyword evidence="4" id="KW-0472">Membrane</keyword>
<dbReference type="PANTHER" id="PTHR47737:SF1">
    <property type="entry name" value="GLYCINE BETAINE_PROLINE BETAINE TRANSPORT SYSTEM PERMEASE PROTEIN PROW"/>
    <property type="match status" value="1"/>
</dbReference>
<evidence type="ECO:0000313" key="6">
    <source>
        <dbReference type="EMBL" id="MBE2998322.1"/>
    </source>
</evidence>
<dbReference type="RefSeq" id="WP_193120953.1">
    <property type="nucleotide sequence ID" value="NZ_JADBGI010000004.1"/>
</dbReference>
<dbReference type="PANTHER" id="PTHR47737">
    <property type="entry name" value="GLYCINE BETAINE/PROLINE BETAINE TRANSPORT SYSTEM PERMEASE PROTEIN PROW"/>
    <property type="match status" value="1"/>
</dbReference>
<keyword evidence="7" id="KW-1185">Reference proteome</keyword>
<reference evidence="6 7" key="1">
    <citation type="submission" date="2020-09" db="EMBL/GenBank/DDBJ databases">
        <title>Diversity and distribution of actinomycetes associated with coral in the coast of Hainan.</title>
        <authorList>
            <person name="Li F."/>
        </authorList>
    </citation>
    <scope>NUCLEOTIDE SEQUENCE [LARGE SCALE GENOMIC DNA]</scope>
    <source>
        <strain evidence="6 7">HNM0947</strain>
    </source>
</reference>
<organism evidence="6 7">
    <name type="scientific">Nocardiopsis coralli</name>
    <dbReference type="NCBI Taxonomy" id="2772213"/>
    <lineage>
        <taxon>Bacteria</taxon>
        <taxon>Bacillati</taxon>
        <taxon>Actinomycetota</taxon>
        <taxon>Actinomycetes</taxon>
        <taxon>Streptosporangiales</taxon>
        <taxon>Nocardiopsidaceae</taxon>
        <taxon>Nocardiopsis</taxon>
    </lineage>
</organism>
<gene>
    <name evidence="6" type="ORF">IDM40_06325</name>
</gene>
<dbReference type="CDD" id="cd13639">
    <property type="entry name" value="PBP2_OpuAC_like"/>
    <property type="match status" value="1"/>
</dbReference>
<evidence type="ECO:0000313" key="7">
    <source>
        <dbReference type="Proteomes" id="UP000806528"/>
    </source>
</evidence>
<dbReference type="EMBL" id="JADBGI010000004">
    <property type="protein sequence ID" value="MBE2998322.1"/>
    <property type="molecule type" value="Genomic_DNA"/>
</dbReference>
<evidence type="ECO:0000256" key="3">
    <source>
        <dbReference type="ARBA" id="ARBA00022475"/>
    </source>
</evidence>
<sequence>MYSRKRMTGPVAAGVAGALMLSACGGDGQDLTGGEDGGGEDTQSIEIALVPWEDGIAVTALWEAVLEEKGYDVEVTEVDIAPAFQGLANGDVDLFLGMSYPLTHEEYWEDYGDDLENLGPWYDNASRVLAVPEYVDEVDSIPDLVDHPELFDNQIVGIDPGAGQTRLMEEEVIPGYGLDEDFELVNSSSAAMQAELAGAIAEEEPIVVTLWHPHPAYAQHDLKDLEDPDTLLGEPDGLNSVGREGFAEEYPAMAEWLGDMHIEDDVFAELQVLTVHEHEDDPVEGAREWLRDNPDFLEDTLGEDAEGLEF</sequence>
<dbReference type="PROSITE" id="PS51257">
    <property type="entry name" value="PROKAR_LIPOPROTEIN"/>
    <property type="match status" value="1"/>
</dbReference>
<dbReference type="Pfam" id="PF04069">
    <property type="entry name" value="OpuAC"/>
    <property type="match status" value="1"/>
</dbReference>
<dbReference type="Gene3D" id="3.40.190.100">
    <property type="entry name" value="Glycine betaine-binding periplasmic protein, domain 2"/>
    <property type="match status" value="1"/>
</dbReference>
<evidence type="ECO:0000259" key="5">
    <source>
        <dbReference type="Pfam" id="PF04069"/>
    </source>
</evidence>
<dbReference type="Proteomes" id="UP000806528">
    <property type="component" value="Unassembled WGS sequence"/>
</dbReference>
<keyword evidence="2" id="KW-0813">Transport</keyword>